<dbReference type="InterPro" id="IPR026590">
    <property type="entry name" value="Ssirtuin_cat_dom"/>
</dbReference>
<accession>A0A0R3UGL0</accession>
<dbReference type="InterPro" id="IPR050134">
    <property type="entry name" value="NAD-dep_sirtuin_deacylases"/>
</dbReference>
<dbReference type="GO" id="GO:0046872">
    <property type="term" value="F:metal ion binding"/>
    <property type="evidence" value="ECO:0007669"/>
    <property type="project" value="UniProtKB-KW"/>
</dbReference>
<gene>
    <name evidence="5" type="ORF">MCOS_LOCUS6375</name>
</gene>
<dbReference type="PANTHER" id="PTHR11085">
    <property type="entry name" value="NAD-DEPENDENT PROTEIN DEACYLASE SIRTUIN-5, MITOCHONDRIAL-RELATED"/>
    <property type="match status" value="1"/>
</dbReference>
<organism evidence="5 6">
    <name type="scientific">Mesocestoides corti</name>
    <name type="common">Flatworm</name>
    <dbReference type="NCBI Taxonomy" id="53468"/>
    <lineage>
        <taxon>Eukaryota</taxon>
        <taxon>Metazoa</taxon>
        <taxon>Spiralia</taxon>
        <taxon>Lophotrochozoa</taxon>
        <taxon>Platyhelminthes</taxon>
        <taxon>Cestoda</taxon>
        <taxon>Eucestoda</taxon>
        <taxon>Cyclophyllidea</taxon>
        <taxon>Mesocestoididae</taxon>
        <taxon>Mesocestoides</taxon>
    </lineage>
</organism>
<keyword evidence="3" id="KW-0862">Zinc</keyword>
<evidence type="ECO:0000313" key="5">
    <source>
        <dbReference type="EMBL" id="VDD80372.1"/>
    </source>
</evidence>
<keyword evidence="6" id="KW-1185">Reference proteome</keyword>
<feature type="binding site" evidence="3">
    <location>
        <position position="137"/>
    </location>
    <ligand>
        <name>Zn(2+)</name>
        <dbReference type="ChEBI" id="CHEBI:29105"/>
    </ligand>
</feature>
<dbReference type="Gene3D" id="3.30.1600.10">
    <property type="entry name" value="SIR2/SIRT2 'Small Domain"/>
    <property type="match status" value="1"/>
</dbReference>
<reference evidence="5 6" key="1">
    <citation type="submission" date="2018-10" db="EMBL/GenBank/DDBJ databases">
        <authorList>
            <consortium name="Pathogen Informatics"/>
        </authorList>
    </citation>
    <scope>NUCLEOTIDE SEQUENCE [LARGE SCALE GENOMIC DNA]</scope>
</reference>
<dbReference type="Pfam" id="PF02146">
    <property type="entry name" value="SIR2"/>
    <property type="match status" value="1"/>
</dbReference>
<proteinExistence type="predicted"/>
<feature type="active site" description="Proton acceptor" evidence="3">
    <location>
        <position position="129"/>
    </location>
</feature>
<dbReference type="OrthoDB" id="420264at2759"/>
<keyword evidence="2" id="KW-0520">NAD</keyword>
<feature type="binding site" evidence="3">
    <location>
        <position position="161"/>
    </location>
    <ligand>
        <name>Zn(2+)</name>
        <dbReference type="ChEBI" id="CHEBI:29105"/>
    </ligand>
</feature>
<sequence>MARALEVVARLIADGKARQIVVMAGAGISTASGIPDFRSPRTGLYANLKKYKLPYPEAIFDINFFKRRPSAFYALAKELYPTGKYRPNIAHYFFRLLYQKRILRRVYTQNIDGLERVAGVPPSKLVEAHGTFATARCLQCGRPVPARVVKTAIDHGKVARCFRCKGLVKPDVVFFDEALPQKFWRYREDIPKSDLIFVMGTSLETQPFSKLVAASRPNTPRILLNKHPVGPFKQRHKPNDLVALGDISCLIRELCTLLGWTDDLENLMLEAELKRIDYIGLGTTELITKSGHSQDELKNCDTPRHLEIFAQPSPYSPLVSKAGFDKELNVDRCVVYSGLATAPASPELPNDRCRKAAKFFVGYLDVTHANMTRLRHCRFSSVPPYRSDDEEDLKSRGYTPNMHKADAGLLSDALSEMRLTVDSR</sequence>
<dbReference type="STRING" id="53468.A0A0R3UGL0"/>
<reference evidence="7" key="2">
    <citation type="submission" date="2019-11" db="UniProtKB">
        <authorList>
            <consortium name="WormBaseParasite"/>
        </authorList>
    </citation>
    <scope>IDENTIFICATION</scope>
</reference>
<keyword evidence="3" id="KW-0479">Metal-binding</keyword>
<protein>
    <submittedName>
        <fullName evidence="7">Deacetylase sirtuin-type domain-containing protein</fullName>
    </submittedName>
</protein>
<evidence type="ECO:0000256" key="3">
    <source>
        <dbReference type="PROSITE-ProRule" id="PRU00236"/>
    </source>
</evidence>
<dbReference type="Gene3D" id="3.40.50.1220">
    <property type="entry name" value="TPP-binding domain"/>
    <property type="match status" value="1"/>
</dbReference>
<dbReference type="AlphaFoldDB" id="A0A0R3UGL0"/>
<dbReference type="GO" id="GO:0070403">
    <property type="term" value="F:NAD+ binding"/>
    <property type="evidence" value="ECO:0007669"/>
    <property type="project" value="InterPro"/>
</dbReference>
<name>A0A0R3UGL0_MESCO</name>
<evidence type="ECO:0000256" key="1">
    <source>
        <dbReference type="ARBA" id="ARBA00022679"/>
    </source>
</evidence>
<dbReference type="Proteomes" id="UP000267029">
    <property type="component" value="Unassembled WGS sequence"/>
</dbReference>
<dbReference type="EMBL" id="UXSR01005256">
    <property type="protein sequence ID" value="VDD80372.1"/>
    <property type="molecule type" value="Genomic_DNA"/>
</dbReference>
<evidence type="ECO:0000313" key="6">
    <source>
        <dbReference type="Proteomes" id="UP000267029"/>
    </source>
</evidence>
<dbReference type="GO" id="GO:0005634">
    <property type="term" value="C:nucleus"/>
    <property type="evidence" value="ECO:0007669"/>
    <property type="project" value="TreeGrafter"/>
</dbReference>
<feature type="binding site" evidence="3">
    <location>
        <position position="140"/>
    </location>
    <ligand>
        <name>Zn(2+)</name>
        <dbReference type="ChEBI" id="CHEBI:29105"/>
    </ligand>
</feature>
<feature type="binding site" evidence="3">
    <location>
        <position position="164"/>
    </location>
    <ligand>
        <name>Zn(2+)</name>
        <dbReference type="ChEBI" id="CHEBI:29105"/>
    </ligand>
</feature>
<dbReference type="InterPro" id="IPR026591">
    <property type="entry name" value="Sirtuin_cat_small_dom_sf"/>
</dbReference>
<dbReference type="PANTHER" id="PTHR11085:SF7">
    <property type="entry name" value="NAD-DEPENDENT PROTEIN DEACETYLASE"/>
    <property type="match status" value="1"/>
</dbReference>
<dbReference type="SUPFAM" id="SSF52467">
    <property type="entry name" value="DHS-like NAD/FAD-binding domain"/>
    <property type="match status" value="1"/>
</dbReference>
<dbReference type="WBParaSite" id="MCU_001891-RA">
    <property type="protein sequence ID" value="MCU_001891-RA"/>
    <property type="gene ID" value="MCU_001891"/>
</dbReference>
<evidence type="ECO:0000259" key="4">
    <source>
        <dbReference type="PROSITE" id="PS50305"/>
    </source>
</evidence>
<dbReference type="PROSITE" id="PS50305">
    <property type="entry name" value="SIRTUIN"/>
    <property type="match status" value="1"/>
</dbReference>
<feature type="domain" description="Deacetylase sirtuin-type" evidence="4">
    <location>
        <begin position="1"/>
        <end position="261"/>
    </location>
</feature>
<evidence type="ECO:0000313" key="7">
    <source>
        <dbReference type="WBParaSite" id="MCU_001891-RA"/>
    </source>
</evidence>
<keyword evidence="1" id="KW-0808">Transferase</keyword>
<dbReference type="InterPro" id="IPR003000">
    <property type="entry name" value="Sirtuin"/>
</dbReference>
<dbReference type="GO" id="GO:0017136">
    <property type="term" value="F:histone deacetylase activity, NAD-dependent"/>
    <property type="evidence" value="ECO:0007669"/>
    <property type="project" value="TreeGrafter"/>
</dbReference>
<dbReference type="InterPro" id="IPR029035">
    <property type="entry name" value="DHS-like_NAD/FAD-binding_dom"/>
</dbReference>
<evidence type="ECO:0000256" key="2">
    <source>
        <dbReference type="ARBA" id="ARBA00023027"/>
    </source>
</evidence>